<dbReference type="PANTHER" id="PTHR16288:SF0">
    <property type="entry name" value="TRNA (GUANINE-N(7)-)-METHYLTRANSFERASE NON-CATALYTIC SUBUNIT WDR4"/>
    <property type="match status" value="1"/>
</dbReference>
<organism evidence="8 9">
    <name type="scientific">Vitis rotundifolia</name>
    <name type="common">Muscadine grape</name>
    <dbReference type="NCBI Taxonomy" id="103349"/>
    <lineage>
        <taxon>Eukaryota</taxon>
        <taxon>Viridiplantae</taxon>
        <taxon>Streptophyta</taxon>
        <taxon>Embryophyta</taxon>
        <taxon>Tracheophyta</taxon>
        <taxon>Spermatophyta</taxon>
        <taxon>Magnoliopsida</taxon>
        <taxon>eudicotyledons</taxon>
        <taxon>Gunneridae</taxon>
        <taxon>Pentapetalae</taxon>
        <taxon>rosids</taxon>
        <taxon>Vitales</taxon>
        <taxon>Vitaceae</taxon>
        <taxon>Viteae</taxon>
        <taxon>Vitis</taxon>
    </lineage>
</organism>
<evidence type="ECO:0000256" key="1">
    <source>
        <dbReference type="ARBA" id="ARBA00004123"/>
    </source>
</evidence>
<dbReference type="Proteomes" id="UP001168098">
    <property type="component" value="Unassembled WGS sequence"/>
</dbReference>
<dbReference type="GO" id="GO:0005634">
    <property type="term" value="C:nucleus"/>
    <property type="evidence" value="ECO:0007669"/>
    <property type="project" value="UniProtKB-SubCell"/>
</dbReference>
<dbReference type="PROSITE" id="PS50294">
    <property type="entry name" value="WD_REPEATS_REGION"/>
    <property type="match status" value="2"/>
</dbReference>
<dbReference type="GO" id="GO:0106004">
    <property type="term" value="P:tRNA (guanine-N7)-methylation"/>
    <property type="evidence" value="ECO:0007669"/>
    <property type="project" value="UniProtKB-UniRule"/>
</dbReference>
<dbReference type="EMBL" id="JARBHA010000007">
    <property type="protein sequence ID" value="KAJ9696165.1"/>
    <property type="molecule type" value="Genomic_DNA"/>
</dbReference>
<keyword evidence="5 6" id="KW-0539">Nucleus</keyword>
<comment type="subcellular location">
    <subcellularLocation>
        <location evidence="1 6">Nucleus</location>
    </subcellularLocation>
</comment>
<gene>
    <name evidence="8" type="ORF">PVL29_008419</name>
</gene>
<dbReference type="FunFam" id="2.130.10.10:FF:001042">
    <property type="entry name" value="tRNA (guanine-N(7)-)-methyltransferase non-catalytic subunit"/>
    <property type="match status" value="1"/>
</dbReference>
<evidence type="ECO:0000256" key="5">
    <source>
        <dbReference type="ARBA" id="ARBA00023242"/>
    </source>
</evidence>
<dbReference type="AlphaFoldDB" id="A0AA38ZVP8"/>
<dbReference type="InterPro" id="IPR019775">
    <property type="entry name" value="WD40_repeat_CS"/>
</dbReference>
<sequence>MEEPAIEEGDNHRDVEVAPALISVHPDHKFIVVSIGSDLRVFDLQGGCSVTLVDDSSGPLHKDSIRAIRFGAEGKLFVSAGDDKLVKIWNANSWHCISTVCSEKRVSAVAISKDGLFVCFADKFGVVWALNLDGFDENQVLVEKKAAPVLAHYCSIITSLEFSLDGRFIISADRDFKIRVSVFPKKPLDGAHEIQSFCLGHTEFVSCLAFVCAPDYPEGFLVSGSGDSTVRLWDITSGSLLDTCEVGSQAGFLESNGREEEHYSAVIDLCTTPDGTLVAVAIQSLQGILLLNCDLSAKSLSIAKVVSITGGSFIPTSLGTASCAEFLWMVTGVSTLHGFDSHSLARVRVISGFRIGSPDSVEHEPTMLEDDEIPGGEKLLEKLQGSVSIENKVFSAAAEAVKMAMCNLLIKKQYSADKREFRKRTRNDKKIKQ</sequence>
<comment type="similarity">
    <text evidence="6">Belongs to the WD repeat TRM82 family.</text>
</comment>
<proteinExistence type="inferred from homology"/>
<keyword evidence="2 6" id="KW-0853">WD repeat</keyword>
<comment type="caution">
    <text evidence="8">The sequence shown here is derived from an EMBL/GenBank/DDBJ whole genome shotgun (WGS) entry which is preliminary data.</text>
</comment>
<evidence type="ECO:0000256" key="6">
    <source>
        <dbReference type="HAMAP-Rule" id="MF_03056"/>
    </source>
</evidence>
<dbReference type="SMART" id="SM00320">
    <property type="entry name" value="WD40"/>
    <property type="match status" value="4"/>
</dbReference>
<dbReference type="FunFam" id="2.130.10.10:FF:001350">
    <property type="entry name" value="tRNA (guanine-N(7)-)-methyltransferase non-catalytic subunit"/>
    <property type="match status" value="1"/>
</dbReference>
<comment type="subunit">
    <text evidence="6">Forms a heterodimer with the catalytic subunit.</text>
</comment>
<dbReference type="InterPro" id="IPR036322">
    <property type="entry name" value="WD40_repeat_dom_sf"/>
</dbReference>
<dbReference type="PANTHER" id="PTHR16288">
    <property type="entry name" value="WD40 REPEAT PROTEIN 4"/>
    <property type="match status" value="1"/>
</dbReference>
<dbReference type="Gene3D" id="2.130.10.10">
    <property type="entry name" value="YVTN repeat-like/Quinoprotein amine dehydrogenase"/>
    <property type="match status" value="2"/>
</dbReference>
<protein>
    <recommendedName>
        <fullName evidence="6">tRNA (guanine-N(7)-)-methyltransferase non-catalytic subunit</fullName>
    </recommendedName>
    <alternativeName>
        <fullName evidence="6">WD repeat-containing protein 4 homolog</fullName>
    </alternativeName>
</protein>
<evidence type="ECO:0000256" key="4">
    <source>
        <dbReference type="ARBA" id="ARBA00022737"/>
    </source>
</evidence>
<feature type="repeat" description="WD" evidence="7">
    <location>
        <begin position="198"/>
        <end position="243"/>
    </location>
</feature>
<keyword evidence="3 6" id="KW-0819">tRNA processing</keyword>
<dbReference type="PROSITE" id="PS00678">
    <property type="entry name" value="WD_REPEATS_1"/>
    <property type="match status" value="1"/>
</dbReference>
<feature type="repeat" description="WD" evidence="7">
    <location>
        <begin position="61"/>
        <end position="99"/>
    </location>
</feature>
<dbReference type="InterPro" id="IPR028884">
    <property type="entry name" value="Trm82"/>
</dbReference>
<evidence type="ECO:0000256" key="7">
    <source>
        <dbReference type="PROSITE-ProRule" id="PRU00221"/>
    </source>
</evidence>
<comment type="function">
    <text evidence="6">Required for the formation of N(7)-methylguanine at position 46 (m7G46) in tRNA. In the complex, it is required to stabilize and induce conformational changes of the catalytic subunit.</text>
</comment>
<dbReference type="Pfam" id="PF00400">
    <property type="entry name" value="WD40"/>
    <property type="match status" value="3"/>
</dbReference>
<keyword evidence="9" id="KW-1185">Reference proteome</keyword>
<dbReference type="SUPFAM" id="SSF50978">
    <property type="entry name" value="WD40 repeat-like"/>
    <property type="match status" value="1"/>
</dbReference>
<accession>A0AA38ZVP8</accession>
<evidence type="ECO:0000313" key="9">
    <source>
        <dbReference type="Proteomes" id="UP001168098"/>
    </source>
</evidence>
<dbReference type="InterPro" id="IPR001680">
    <property type="entry name" value="WD40_rpt"/>
</dbReference>
<reference evidence="8 9" key="1">
    <citation type="journal article" date="2023" name="BMC Biotechnol.">
        <title>Vitis rotundifolia cv Carlos genome sequencing.</title>
        <authorList>
            <person name="Huff M."/>
            <person name="Hulse-Kemp A."/>
            <person name="Scheffler B."/>
            <person name="Youngblood R."/>
            <person name="Simpson S."/>
            <person name="Babiker E."/>
            <person name="Staton M."/>
        </authorList>
    </citation>
    <scope>NUCLEOTIDE SEQUENCE [LARGE SCALE GENOMIC DNA]</scope>
    <source>
        <tissue evidence="8">Leaf</tissue>
    </source>
</reference>
<evidence type="ECO:0000256" key="2">
    <source>
        <dbReference type="ARBA" id="ARBA00022574"/>
    </source>
</evidence>
<evidence type="ECO:0000313" key="8">
    <source>
        <dbReference type="EMBL" id="KAJ9696165.1"/>
    </source>
</evidence>
<dbReference type="PROSITE" id="PS50082">
    <property type="entry name" value="WD_REPEATS_2"/>
    <property type="match status" value="2"/>
</dbReference>
<keyword evidence="4 6" id="KW-0677">Repeat</keyword>
<evidence type="ECO:0000256" key="3">
    <source>
        <dbReference type="ARBA" id="ARBA00022694"/>
    </source>
</evidence>
<name>A0AA38ZVP8_VITRO</name>
<dbReference type="GO" id="GO:0005829">
    <property type="term" value="C:cytosol"/>
    <property type="evidence" value="ECO:0007669"/>
    <property type="project" value="TreeGrafter"/>
</dbReference>
<dbReference type="InterPro" id="IPR015943">
    <property type="entry name" value="WD40/YVTN_repeat-like_dom_sf"/>
</dbReference>
<dbReference type="GO" id="GO:0043527">
    <property type="term" value="C:tRNA methyltransferase complex"/>
    <property type="evidence" value="ECO:0007669"/>
    <property type="project" value="TreeGrafter"/>
</dbReference>
<comment type="pathway">
    <text evidence="6">tRNA modification; N(7)-methylguanine-tRNA biosynthesis.</text>
</comment>
<dbReference type="HAMAP" id="MF_03056">
    <property type="entry name" value="TRM82"/>
    <property type="match status" value="1"/>
</dbReference>